<evidence type="ECO:0000313" key="5">
    <source>
        <dbReference type="EMBL" id="QHT04979.1"/>
    </source>
</evidence>
<accession>A0A6C0CMQ6</accession>
<dbReference type="InterPro" id="IPR005135">
    <property type="entry name" value="Endo/exonuclease/phosphatase"/>
</dbReference>
<evidence type="ECO:0000259" key="4">
    <source>
        <dbReference type="Pfam" id="PF03372"/>
    </source>
</evidence>
<evidence type="ECO:0000256" key="1">
    <source>
        <dbReference type="ARBA" id="ARBA00022729"/>
    </source>
</evidence>
<dbReference type="AlphaFoldDB" id="A0A6C0CMQ6"/>
<keyword evidence="3" id="KW-0812">Transmembrane</keyword>
<evidence type="ECO:0000256" key="3">
    <source>
        <dbReference type="SAM" id="Phobius"/>
    </source>
</evidence>
<feature type="domain" description="Endonuclease/exonuclease/phosphatase" evidence="4">
    <location>
        <begin position="40"/>
        <end position="193"/>
    </location>
</feature>
<dbReference type="InterPro" id="IPR017766">
    <property type="entry name" value="Sphingomyelinase/PLipase_C"/>
</dbReference>
<proteinExistence type="predicted"/>
<protein>
    <recommendedName>
        <fullName evidence="4">Endonuclease/exonuclease/phosphatase domain-containing protein</fullName>
    </recommendedName>
</protein>
<dbReference type="InterPro" id="IPR038772">
    <property type="entry name" value="Sph/SMPD2-like"/>
</dbReference>
<feature type="transmembrane region" description="Helical" evidence="3">
    <location>
        <begin position="345"/>
        <end position="371"/>
    </location>
</feature>
<dbReference type="SUPFAM" id="SSF56219">
    <property type="entry name" value="DNase I-like"/>
    <property type="match status" value="1"/>
</dbReference>
<keyword evidence="1" id="KW-0732">Signal</keyword>
<sequence length="375" mass="42938">MSFEVIGLTYNVMAPVPEPIRFQGQNDRMMRIPAAIARSIDTLERLDFIVVQESMSSDAHNLLSAGLYNMGFVYETDQLVGDLSAFKIVQGGLVLFSRFPIITHKTKVFDGICSREDCLCAKGCLYTRIEKYGQPVNIFSVHVQSWECEDSRNVRRVQFIQFKRFIDDMNIQSTEPLIVMGDFNMDMYSQQKQMQRIMKCLNVDILPRHAESHPFTSDPSTNVLMGIDDANSYSSPAFPNGCGESYLKSGKCICCPCEWLDYAACSTTHAPIQKDKSYMRVIPLKTDAFITNLTWTQKRELCDLSDHYPVLAKYVFPTIKPNLRIQNRVLPYVQTAHYKKHVEPLVYNLSFFIVLAVFIAIFCLFIVWMVVKKAK</sequence>
<organism evidence="5">
    <name type="scientific">viral metagenome</name>
    <dbReference type="NCBI Taxonomy" id="1070528"/>
    <lineage>
        <taxon>unclassified sequences</taxon>
        <taxon>metagenomes</taxon>
        <taxon>organismal metagenomes</taxon>
    </lineage>
</organism>
<evidence type="ECO:0000256" key="2">
    <source>
        <dbReference type="ARBA" id="ARBA00022801"/>
    </source>
</evidence>
<dbReference type="InterPro" id="IPR036691">
    <property type="entry name" value="Endo/exonu/phosph_ase_sf"/>
</dbReference>
<dbReference type="GO" id="GO:0004767">
    <property type="term" value="F:sphingomyelin phosphodiesterase activity"/>
    <property type="evidence" value="ECO:0007669"/>
    <property type="project" value="InterPro"/>
</dbReference>
<dbReference type="Gene3D" id="3.60.10.10">
    <property type="entry name" value="Endonuclease/exonuclease/phosphatase"/>
    <property type="match status" value="1"/>
</dbReference>
<dbReference type="GO" id="GO:0005576">
    <property type="term" value="C:extracellular region"/>
    <property type="evidence" value="ECO:0007669"/>
    <property type="project" value="InterPro"/>
</dbReference>
<dbReference type="CDD" id="cd09078">
    <property type="entry name" value="nSMase"/>
    <property type="match status" value="1"/>
</dbReference>
<name>A0A6C0CMQ6_9ZZZZ</name>
<keyword evidence="3" id="KW-1133">Transmembrane helix</keyword>
<keyword evidence="2" id="KW-0378">Hydrolase</keyword>
<keyword evidence="3" id="KW-0472">Membrane</keyword>
<dbReference type="EMBL" id="MN739448">
    <property type="protein sequence ID" value="QHT04979.1"/>
    <property type="molecule type" value="Genomic_DNA"/>
</dbReference>
<dbReference type="PANTHER" id="PTHR16320">
    <property type="entry name" value="SPHINGOMYELINASE FAMILY MEMBER"/>
    <property type="match status" value="1"/>
</dbReference>
<dbReference type="Pfam" id="PF03372">
    <property type="entry name" value="Exo_endo_phos"/>
    <property type="match status" value="1"/>
</dbReference>
<dbReference type="PANTHER" id="PTHR16320:SF23">
    <property type="entry name" value="SPHINGOMYELINASE C 1"/>
    <property type="match status" value="1"/>
</dbReference>
<reference evidence="5" key="1">
    <citation type="journal article" date="2020" name="Nature">
        <title>Giant virus diversity and host interactions through global metagenomics.</title>
        <authorList>
            <person name="Schulz F."/>
            <person name="Roux S."/>
            <person name="Paez-Espino D."/>
            <person name="Jungbluth S."/>
            <person name="Walsh D.A."/>
            <person name="Denef V.J."/>
            <person name="McMahon K.D."/>
            <person name="Konstantinidis K.T."/>
            <person name="Eloe-Fadrosh E.A."/>
            <person name="Kyrpides N.C."/>
            <person name="Woyke T."/>
        </authorList>
    </citation>
    <scope>NUCLEOTIDE SEQUENCE</scope>
    <source>
        <strain evidence="5">GVMAG-M-3300021354-14</strain>
    </source>
</reference>